<comment type="caution">
    <text evidence="4">The sequence shown here is derived from an EMBL/GenBank/DDBJ whole genome shotgun (WGS) entry which is preliminary data.</text>
</comment>
<dbReference type="Pfam" id="PF03389">
    <property type="entry name" value="MobA_MobL"/>
    <property type="match status" value="1"/>
</dbReference>
<comment type="similarity">
    <text evidence="1">Belongs to the MobA/MobL family.</text>
</comment>
<dbReference type="RefSeq" id="WP_066693108.1">
    <property type="nucleotide sequence ID" value="NZ_LQQO01000045.1"/>
</dbReference>
<dbReference type="InterPro" id="IPR005053">
    <property type="entry name" value="MobA_MobL"/>
</dbReference>
<evidence type="ECO:0000256" key="1">
    <source>
        <dbReference type="ARBA" id="ARBA00010873"/>
    </source>
</evidence>
<protein>
    <recommendedName>
        <fullName evidence="3">MobA/MobL protein domain-containing protein</fullName>
    </recommendedName>
</protein>
<reference evidence="5" key="1">
    <citation type="submission" date="2016-01" db="EMBL/GenBank/DDBJ databases">
        <title>Draft genome of Chromobacterium sp. F49.</title>
        <authorList>
            <person name="Hong K.W."/>
        </authorList>
    </citation>
    <scope>NUCLEOTIDE SEQUENCE [LARGE SCALE GENOMIC DNA]</scope>
    <source>
        <strain evidence="5">CN3</strain>
    </source>
</reference>
<dbReference type="Gene3D" id="3.30.930.30">
    <property type="match status" value="1"/>
</dbReference>
<evidence type="ECO:0000256" key="2">
    <source>
        <dbReference type="ARBA" id="ARBA00022971"/>
    </source>
</evidence>
<evidence type="ECO:0000259" key="3">
    <source>
        <dbReference type="Pfam" id="PF03389"/>
    </source>
</evidence>
<dbReference type="EMBL" id="LQQO01000045">
    <property type="protein sequence ID" value="KZE10908.1"/>
    <property type="molecule type" value="Genomic_DNA"/>
</dbReference>
<accession>A0ABR5Y8P5</accession>
<evidence type="ECO:0000313" key="4">
    <source>
        <dbReference type="EMBL" id="KZE10908.1"/>
    </source>
</evidence>
<keyword evidence="5" id="KW-1185">Reference proteome</keyword>
<keyword evidence="2" id="KW-0184">Conjugation</keyword>
<organism evidence="4 5">
    <name type="scientific">Sphingomonas hankookensis</name>
    <dbReference type="NCBI Taxonomy" id="563996"/>
    <lineage>
        <taxon>Bacteria</taxon>
        <taxon>Pseudomonadati</taxon>
        <taxon>Pseudomonadota</taxon>
        <taxon>Alphaproteobacteria</taxon>
        <taxon>Sphingomonadales</taxon>
        <taxon>Sphingomonadaceae</taxon>
        <taxon>Sphingomonas</taxon>
    </lineage>
</organism>
<gene>
    <name evidence="4" type="ORF">AVT10_06030</name>
</gene>
<sequence length="238" mass="26850">MFITKAELADARRALLAAPPRNRRPADAIDFKIRPISEDWRLVHRMPSYKTATCNAAYIWRDSDVEDRFGPMPAAFAERRCELRGAGLLLPANAPLWATEGYRIWQDADEAAFATGDPTAVSAWHVMAQIPESVSPTHWHWMFRGFLERELSSKGAAVAWAVHALEGCNGDWLVSPHGHAIVTARRWKTGARKGERHPAWIASSEQQRRLGVAWRRRCATTRLMAQAGFRWSTLPILS</sequence>
<proteinExistence type="inferred from homology"/>
<dbReference type="Proteomes" id="UP000076609">
    <property type="component" value="Unassembled WGS sequence"/>
</dbReference>
<feature type="domain" description="MobA/MobL protein" evidence="3">
    <location>
        <begin position="52"/>
        <end position="190"/>
    </location>
</feature>
<evidence type="ECO:0000313" key="5">
    <source>
        <dbReference type="Proteomes" id="UP000076609"/>
    </source>
</evidence>
<name>A0ABR5Y8P5_9SPHN</name>